<dbReference type="EMBL" id="NKUJ01000038">
    <property type="protein sequence ID" value="RMJ17067.1"/>
    <property type="molecule type" value="Genomic_DNA"/>
</dbReference>
<evidence type="ECO:0000259" key="9">
    <source>
        <dbReference type="SMART" id="SM00813"/>
    </source>
</evidence>
<feature type="chain" id="PRO_5018266907" description="non-reducing end alpha-L-arabinofuranosidase" evidence="8">
    <location>
        <begin position="17"/>
        <end position="644"/>
    </location>
</feature>
<accession>A0A3M2SHN1</accession>
<dbReference type="AlphaFoldDB" id="A0A3M2SHN1"/>
<organism evidence="10 11">
    <name type="scientific">Fusarium kuroshium</name>
    <dbReference type="NCBI Taxonomy" id="2010991"/>
    <lineage>
        <taxon>Eukaryota</taxon>
        <taxon>Fungi</taxon>
        <taxon>Dikarya</taxon>
        <taxon>Ascomycota</taxon>
        <taxon>Pezizomycotina</taxon>
        <taxon>Sordariomycetes</taxon>
        <taxon>Hypocreomycetidae</taxon>
        <taxon>Hypocreales</taxon>
        <taxon>Nectriaceae</taxon>
        <taxon>Fusarium</taxon>
        <taxon>Fusarium solani species complex</taxon>
    </lineage>
</organism>
<dbReference type="Pfam" id="PF22848">
    <property type="entry name" value="ASD1_dom"/>
    <property type="match status" value="1"/>
</dbReference>
<dbReference type="STRING" id="2010991.A0A3M2SHN1"/>
<reference evidence="10 11" key="1">
    <citation type="submission" date="2017-06" db="EMBL/GenBank/DDBJ databases">
        <title>Comparative genomic analysis of Ambrosia Fusariam Clade fungi.</title>
        <authorList>
            <person name="Stajich J.E."/>
            <person name="Carrillo J."/>
            <person name="Kijimoto T."/>
            <person name="Eskalen A."/>
            <person name="O'Donnell K."/>
            <person name="Kasson M."/>
        </authorList>
    </citation>
    <scope>NUCLEOTIDE SEQUENCE [LARGE SCALE GENOMIC DNA]</scope>
    <source>
        <strain evidence="10">UCR3666</strain>
    </source>
</reference>
<dbReference type="PANTHER" id="PTHR31776">
    <property type="entry name" value="ALPHA-L-ARABINOFURANOSIDASE 1"/>
    <property type="match status" value="1"/>
</dbReference>
<dbReference type="UniPathway" id="UPA00667"/>
<dbReference type="PANTHER" id="PTHR31776:SF0">
    <property type="entry name" value="ALPHA-L-ARABINOFURANOSIDASE 1"/>
    <property type="match status" value="1"/>
</dbReference>
<evidence type="ECO:0000256" key="4">
    <source>
        <dbReference type="ARBA" id="ARBA00012670"/>
    </source>
</evidence>
<proteinExistence type="inferred from homology"/>
<gene>
    <name evidence="10" type="ORF">CDV36_003289</name>
</gene>
<dbReference type="GO" id="GO:0046556">
    <property type="term" value="F:alpha-L-arabinofuranosidase activity"/>
    <property type="evidence" value="ECO:0007669"/>
    <property type="project" value="UniProtKB-EC"/>
</dbReference>
<evidence type="ECO:0000256" key="8">
    <source>
        <dbReference type="SAM" id="SignalP"/>
    </source>
</evidence>
<evidence type="ECO:0000313" key="11">
    <source>
        <dbReference type="Proteomes" id="UP000277212"/>
    </source>
</evidence>
<keyword evidence="5 8" id="KW-0732">Signal</keyword>
<dbReference type="SUPFAM" id="SSF51445">
    <property type="entry name" value="(Trans)glycosidases"/>
    <property type="match status" value="1"/>
</dbReference>
<dbReference type="GO" id="GO:0046373">
    <property type="term" value="P:L-arabinose metabolic process"/>
    <property type="evidence" value="ECO:0007669"/>
    <property type="project" value="InterPro"/>
</dbReference>
<evidence type="ECO:0000256" key="6">
    <source>
        <dbReference type="ARBA" id="ARBA00022801"/>
    </source>
</evidence>
<dbReference type="InterPro" id="IPR010720">
    <property type="entry name" value="Alpha-L-AF_C"/>
</dbReference>
<dbReference type="Pfam" id="PF06964">
    <property type="entry name" value="Alpha-L-AF_C"/>
    <property type="match status" value="1"/>
</dbReference>
<protein>
    <recommendedName>
        <fullName evidence="4">non-reducing end alpha-L-arabinofuranosidase</fullName>
        <ecNumber evidence="4">3.2.1.55</ecNumber>
    </recommendedName>
</protein>
<evidence type="ECO:0000256" key="3">
    <source>
        <dbReference type="ARBA" id="ARBA00007186"/>
    </source>
</evidence>
<dbReference type="Gene3D" id="3.20.20.80">
    <property type="entry name" value="Glycosidases"/>
    <property type="match status" value="1"/>
</dbReference>
<feature type="domain" description="Alpha-L-arabinofuranosidase C-terminal" evidence="9">
    <location>
        <begin position="448"/>
        <end position="623"/>
    </location>
</feature>
<dbReference type="Proteomes" id="UP000277212">
    <property type="component" value="Unassembled WGS sequence"/>
</dbReference>
<keyword evidence="6" id="KW-0378">Hydrolase</keyword>
<sequence>MLFLASLLPLIQAATALSLTVGSSGGNASSQLLYGLLYEDIYHSGDGGLYGEMLRNRAFQGSGRNRRPSYDRNTDFWNPVGGVNLTIDQSEPPLSSSLGYHMRMDVPEDATGTVGFYNDGFWGFSVDADRRYVASMYFRGDYSGEVECYSKNTISGQKLSTSKMRLNQKASDGWKQSSTPTFKPATTAANGNNTFYFAFDGSQLAGKSVYFNMFSLFKQTYKNRHNGLREDLMVSLEGLNTKWIRLPGGNNMQGLRLSEHWKWNRTIGDLKDRPGMLGVWGDINTDGFGLLEQMQMAQDLGLTVILGVHAGLYLNGNLIPEDQMQAYIDMALNELEFLTGDQSTTYGAKRAALGYKTPFKVEWVEIGNEDYLNNGRSSYYSYRFMAMYDAIRAKYPKMNIVSTINPSPSPDKGSGGMVDLHIYNNEHHFSTLFNTFDQASRDYPVFVAEYAAIRAGTGTGAEIGAQTFGMACAEAIFLLGCERNSDIILGSAYGALIKHYDEEPNTVAVIKHTANEVLHTMSYYVQKLFADYMGTETLPVTATEGIVGPTYWSATKGSEGTVLKLVNYNGPTGEDGAVRVTFKGLSAASTAKLTFLSAPSSSSVNNLPSMGGEASQITVKTISGQNGVFSVVFNKAYEIAILTV</sequence>
<comment type="pathway">
    <text evidence="2">Glycan metabolism; L-arabinan degradation.</text>
</comment>
<evidence type="ECO:0000313" key="10">
    <source>
        <dbReference type="EMBL" id="RMJ17067.1"/>
    </source>
</evidence>
<name>A0A3M2SHN1_9HYPO</name>
<comment type="caution">
    <text evidence="10">The sequence shown here is derived from an EMBL/GenBank/DDBJ whole genome shotgun (WGS) entry which is preliminary data.</text>
</comment>
<keyword evidence="11" id="KW-1185">Reference proteome</keyword>
<evidence type="ECO:0000256" key="2">
    <source>
        <dbReference type="ARBA" id="ARBA00004834"/>
    </source>
</evidence>
<dbReference type="SMART" id="SM00813">
    <property type="entry name" value="Alpha-L-AF_C"/>
    <property type="match status" value="1"/>
</dbReference>
<feature type="signal peptide" evidence="8">
    <location>
        <begin position="1"/>
        <end position="16"/>
    </location>
</feature>
<dbReference type="InterPro" id="IPR051563">
    <property type="entry name" value="Glycosyl_Hydrolase_51"/>
</dbReference>
<evidence type="ECO:0000256" key="7">
    <source>
        <dbReference type="ARBA" id="ARBA00023180"/>
    </source>
</evidence>
<dbReference type="GO" id="GO:0031222">
    <property type="term" value="P:arabinan catabolic process"/>
    <property type="evidence" value="ECO:0007669"/>
    <property type="project" value="UniProtKB-UniPathway"/>
</dbReference>
<keyword evidence="7" id="KW-0325">Glycoprotein</keyword>
<evidence type="ECO:0000256" key="5">
    <source>
        <dbReference type="ARBA" id="ARBA00022729"/>
    </source>
</evidence>
<dbReference type="EC" id="3.2.1.55" evidence="4"/>
<comment type="catalytic activity">
    <reaction evidence="1">
        <text>Hydrolysis of terminal non-reducing alpha-L-arabinofuranoside residues in alpha-L-arabinosides.</text>
        <dbReference type="EC" id="3.2.1.55"/>
    </reaction>
</comment>
<comment type="similarity">
    <text evidence="3">Belongs to the glycosyl hydrolase 51 family.</text>
</comment>
<dbReference type="OrthoDB" id="406864at2759"/>
<dbReference type="InterPro" id="IPR017853">
    <property type="entry name" value="GH"/>
</dbReference>
<evidence type="ECO:0000256" key="1">
    <source>
        <dbReference type="ARBA" id="ARBA00001462"/>
    </source>
</evidence>
<dbReference type="InterPro" id="IPR055235">
    <property type="entry name" value="ASD1_cat"/>
</dbReference>